<name>A0A0A9UYX6_ARUDO</name>
<organism evidence="1">
    <name type="scientific">Arundo donax</name>
    <name type="common">Giant reed</name>
    <name type="synonym">Donax arundinaceus</name>
    <dbReference type="NCBI Taxonomy" id="35708"/>
    <lineage>
        <taxon>Eukaryota</taxon>
        <taxon>Viridiplantae</taxon>
        <taxon>Streptophyta</taxon>
        <taxon>Embryophyta</taxon>
        <taxon>Tracheophyta</taxon>
        <taxon>Spermatophyta</taxon>
        <taxon>Magnoliopsida</taxon>
        <taxon>Liliopsida</taxon>
        <taxon>Poales</taxon>
        <taxon>Poaceae</taxon>
        <taxon>PACMAD clade</taxon>
        <taxon>Arundinoideae</taxon>
        <taxon>Arundineae</taxon>
        <taxon>Arundo</taxon>
    </lineage>
</organism>
<dbReference type="EMBL" id="GBRH01177653">
    <property type="protein sequence ID" value="JAE20243.1"/>
    <property type="molecule type" value="Transcribed_RNA"/>
</dbReference>
<dbReference type="AlphaFoldDB" id="A0A0A9UYX6"/>
<reference evidence="1" key="1">
    <citation type="submission" date="2014-09" db="EMBL/GenBank/DDBJ databases">
        <authorList>
            <person name="Magalhaes I.L.F."/>
            <person name="Oliveira U."/>
            <person name="Santos F.R."/>
            <person name="Vidigal T.H.D.A."/>
            <person name="Brescovit A.D."/>
            <person name="Santos A.J."/>
        </authorList>
    </citation>
    <scope>NUCLEOTIDE SEQUENCE</scope>
    <source>
        <tissue evidence="1">Shoot tissue taken approximately 20 cm above the soil surface</tissue>
    </source>
</reference>
<accession>A0A0A9UYX6</accession>
<evidence type="ECO:0000313" key="1">
    <source>
        <dbReference type="EMBL" id="JAE20243.1"/>
    </source>
</evidence>
<proteinExistence type="predicted"/>
<sequence>MFHSSKGNKGLLRNEELCKTLFHANANFSLLIKSSFFSVI</sequence>
<protein>
    <submittedName>
        <fullName evidence="1">Uncharacterized protein</fullName>
    </submittedName>
</protein>
<reference evidence="1" key="2">
    <citation type="journal article" date="2015" name="Data Brief">
        <title>Shoot transcriptome of the giant reed, Arundo donax.</title>
        <authorList>
            <person name="Barrero R.A."/>
            <person name="Guerrero F.D."/>
            <person name="Moolhuijzen P."/>
            <person name="Goolsby J.A."/>
            <person name="Tidwell J."/>
            <person name="Bellgard S.E."/>
            <person name="Bellgard M.I."/>
        </authorList>
    </citation>
    <scope>NUCLEOTIDE SEQUENCE</scope>
    <source>
        <tissue evidence="1">Shoot tissue taken approximately 20 cm above the soil surface</tissue>
    </source>
</reference>